<dbReference type="Proteomes" id="UP000199060">
    <property type="component" value="Unassembled WGS sequence"/>
</dbReference>
<evidence type="ECO:0000313" key="2">
    <source>
        <dbReference type="EMBL" id="SDD64759.1"/>
    </source>
</evidence>
<proteinExistence type="predicted"/>
<feature type="region of interest" description="Disordered" evidence="1">
    <location>
        <begin position="108"/>
        <end position="162"/>
    </location>
</feature>
<dbReference type="Gene3D" id="1.10.10.10">
    <property type="entry name" value="Winged helix-like DNA-binding domain superfamily/Winged helix DNA-binding domain"/>
    <property type="match status" value="1"/>
</dbReference>
<evidence type="ECO:0000313" key="3">
    <source>
        <dbReference type="Proteomes" id="UP000199060"/>
    </source>
</evidence>
<organism evidence="2 3">
    <name type="scientific">Algoriphagus faecimaris</name>
    <dbReference type="NCBI Taxonomy" id="686796"/>
    <lineage>
        <taxon>Bacteria</taxon>
        <taxon>Pseudomonadati</taxon>
        <taxon>Bacteroidota</taxon>
        <taxon>Cytophagia</taxon>
        <taxon>Cytophagales</taxon>
        <taxon>Cyclobacteriaceae</taxon>
        <taxon>Algoriphagus</taxon>
    </lineage>
</organism>
<gene>
    <name evidence="2" type="ORF">SAMN04488104_10445</name>
</gene>
<dbReference type="AlphaFoldDB" id="A0A1G6WG50"/>
<keyword evidence="3" id="KW-1185">Reference proteome</keyword>
<accession>A0A1G6WG50</accession>
<dbReference type="EMBL" id="FNAC01000044">
    <property type="protein sequence ID" value="SDD64759.1"/>
    <property type="molecule type" value="Genomic_DNA"/>
</dbReference>
<dbReference type="InterPro" id="IPR036388">
    <property type="entry name" value="WH-like_DNA-bd_sf"/>
</dbReference>
<protein>
    <submittedName>
        <fullName evidence="2">Helix-turn-helix domain-containing protein</fullName>
    </submittedName>
</protein>
<evidence type="ECO:0000256" key="1">
    <source>
        <dbReference type="SAM" id="MobiDB-lite"/>
    </source>
</evidence>
<reference evidence="3" key="1">
    <citation type="submission" date="2016-10" db="EMBL/GenBank/DDBJ databases">
        <authorList>
            <person name="Varghese N."/>
            <person name="Submissions S."/>
        </authorList>
    </citation>
    <scope>NUCLEOTIDE SEQUENCE [LARGE SCALE GENOMIC DNA]</scope>
    <source>
        <strain evidence="3">DSM 23095</strain>
    </source>
</reference>
<feature type="compositionally biased region" description="Polar residues" evidence="1">
    <location>
        <begin position="146"/>
        <end position="162"/>
    </location>
</feature>
<name>A0A1G6WG50_9BACT</name>
<dbReference type="OrthoDB" id="1428344at2"/>
<sequence>MDFGLIINMKKSEKKGLWIPIGILEDNNLDSAEKILLSEIYSLTELPEGCFASNDHFGTLLNITKGAASKRIKKLKEKGYINTKDVYEKKSCVGRIITKARKSKNENIETGKVLQEGNSLRKQTHVPNELEGSSFSTREVLPDQPDPSSQGKPINTNTNSDLLKQHNYNTGEIDSIIEDVVDSIGEEISSENQPNTQIAEEAGAIEADESISSTKRKKYSGVSQSGTMSMYKFASLQFENAKNFLTTSTILGSEIFDYADEKKYFLLKQKLKPEVYNEIVVPIKHYIQARKALGLDKK</sequence>